<feature type="binding site" evidence="4">
    <location>
        <position position="88"/>
    </location>
    <ligand>
        <name>molybdate</name>
        <dbReference type="ChEBI" id="CHEBI:36264"/>
    </ligand>
</feature>
<dbReference type="PATRIC" id="fig|698738.3.peg.3259"/>
<dbReference type="PIRSF" id="PIRSF004846">
    <property type="entry name" value="ModA"/>
    <property type="match status" value="1"/>
</dbReference>
<dbReference type="KEGG" id="oai:OLEAN_C31360"/>
<evidence type="ECO:0000313" key="5">
    <source>
        <dbReference type="EMBL" id="CCK77312.1"/>
    </source>
</evidence>
<dbReference type="PANTHER" id="PTHR30632">
    <property type="entry name" value="MOLYBDATE-BINDING PERIPLASMIC PROTEIN"/>
    <property type="match status" value="1"/>
</dbReference>
<dbReference type="InterPro" id="IPR050682">
    <property type="entry name" value="ModA/WtpA"/>
</dbReference>
<dbReference type="AlphaFoldDB" id="R4YQE0"/>
<dbReference type="GO" id="GO:0030973">
    <property type="term" value="F:molybdate ion binding"/>
    <property type="evidence" value="ECO:0007669"/>
    <property type="project" value="InterPro"/>
</dbReference>
<dbReference type="OrthoDB" id="9785015at2"/>
<dbReference type="InterPro" id="IPR005950">
    <property type="entry name" value="ModA"/>
</dbReference>
<gene>
    <name evidence="5" type="primary">modA</name>
    <name evidence="5" type="ORF">OLEAN_C31360</name>
</gene>
<proteinExistence type="inferred from homology"/>
<feature type="binding site" evidence="4">
    <location>
        <position position="195"/>
    </location>
    <ligand>
        <name>molybdate</name>
        <dbReference type="ChEBI" id="CHEBI:36264"/>
    </ligand>
</feature>
<evidence type="ECO:0000313" key="6">
    <source>
        <dbReference type="Proteomes" id="UP000032749"/>
    </source>
</evidence>
<dbReference type="PANTHER" id="PTHR30632:SF14">
    <property type="entry name" value="TUNGSTATE_MOLYBDATE_CHROMATE-BINDING PROTEIN MODA"/>
    <property type="match status" value="1"/>
</dbReference>
<dbReference type="GO" id="GO:0046872">
    <property type="term" value="F:metal ion binding"/>
    <property type="evidence" value="ECO:0007669"/>
    <property type="project" value="UniProtKB-KW"/>
</dbReference>
<organism evidence="5 6">
    <name type="scientific">Oleispira antarctica RB-8</name>
    <dbReference type="NCBI Taxonomy" id="698738"/>
    <lineage>
        <taxon>Bacteria</taxon>
        <taxon>Pseudomonadati</taxon>
        <taxon>Pseudomonadota</taxon>
        <taxon>Gammaproteobacteria</taxon>
        <taxon>Oceanospirillales</taxon>
        <taxon>Oceanospirillaceae</taxon>
        <taxon>Oleispira</taxon>
    </lineage>
</organism>
<evidence type="ECO:0000256" key="4">
    <source>
        <dbReference type="PIRSR" id="PIRSR004846-1"/>
    </source>
</evidence>
<name>R4YQE0_OLEAN</name>
<keyword evidence="2 4" id="KW-0479">Metal-binding</keyword>
<dbReference type="CDD" id="cd13539">
    <property type="entry name" value="PBP2_AvModA"/>
    <property type="match status" value="1"/>
</dbReference>
<dbReference type="EMBL" id="FO203512">
    <property type="protein sequence ID" value="CCK77312.1"/>
    <property type="molecule type" value="Genomic_DNA"/>
</dbReference>
<dbReference type="Proteomes" id="UP000032749">
    <property type="component" value="Chromosome"/>
</dbReference>
<protein>
    <submittedName>
        <fullName evidence="5">Molybdate ABC transporter, periplasmic molybdate-binding protein</fullName>
    </submittedName>
</protein>
<reference evidence="5 6" key="1">
    <citation type="journal article" date="2013" name="Nat. Commun.">
        <title>Genome sequence and functional genomic analysis of the oil-degrading bacterium Oleispira antarctica.</title>
        <authorList>
            <person name="Kube M."/>
            <person name="Chernikova T.N."/>
            <person name="Al-Ramahi Y."/>
            <person name="Beloqui A."/>
            <person name="Lopez-Cortez N."/>
            <person name="Guazzaroni M.E."/>
            <person name="Heipieper H.J."/>
            <person name="Klages S."/>
            <person name="Kotsyurbenko O.R."/>
            <person name="Langer I."/>
            <person name="Nechitaylo T.Y."/>
            <person name="Lunsdorf H."/>
            <person name="Fernandez M."/>
            <person name="Juarez S."/>
            <person name="Ciordia S."/>
            <person name="Singer A."/>
            <person name="Kagan O."/>
            <person name="Egorova O."/>
            <person name="Petit P.A."/>
            <person name="Stogios P."/>
            <person name="Kim Y."/>
            <person name="Tchigvintsev A."/>
            <person name="Flick R."/>
            <person name="Denaro R."/>
            <person name="Genovese M."/>
            <person name="Albar J.P."/>
            <person name="Reva O.N."/>
            <person name="Martinez-Gomariz M."/>
            <person name="Tran H."/>
            <person name="Ferrer M."/>
            <person name="Savchenko A."/>
            <person name="Yakunin A.F."/>
            <person name="Yakimov M.M."/>
            <person name="Golyshina O.V."/>
            <person name="Reinhardt R."/>
            <person name="Golyshin P.N."/>
        </authorList>
    </citation>
    <scope>NUCLEOTIDE SEQUENCE [LARGE SCALE GENOMIC DNA]</scope>
</reference>
<dbReference type="NCBIfam" id="TIGR01256">
    <property type="entry name" value="modA"/>
    <property type="match status" value="1"/>
</dbReference>
<keyword evidence="6" id="KW-1185">Reference proteome</keyword>
<comment type="similarity">
    <text evidence="1">Belongs to the bacterial solute-binding protein ModA family.</text>
</comment>
<keyword evidence="4" id="KW-0500">Molybdenum</keyword>
<dbReference type="STRING" id="698738.OLEAN_C31360"/>
<keyword evidence="3" id="KW-0732">Signal</keyword>
<dbReference type="HOGENOM" id="CLU_065520_1_0_6"/>
<dbReference type="GO" id="GO:0015689">
    <property type="term" value="P:molybdate ion transport"/>
    <property type="evidence" value="ECO:0007669"/>
    <property type="project" value="InterPro"/>
</dbReference>
<evidence type="ECO:0000256" key="1">
    <source>
        <dbReference type="ARBA" id="ARBA00009175"/>
    </source>
</evidence>
<evidence type="ECO:0000256" key="3">
    <source>
        <dbReference type="ARBA" id="ARBA00022729"/>
    </source>
</evidence>
<evidence type="ECO:0000256" key="2">
    <source>
        <dbReference type="ARBA" id="ARBA00022723"/>
    </source>
</evidence>
<dbReference type="Pfam" id="PF13531">
    <property type="entry name" value="SBP_bac_11"/>
    <property type="match status" value="1"/>
</dbReference>
<dbReference type="Gene3D" id="3.40.190.10">
    <property type="entry name" value="Periplasmic binding protein-like II"/>
    <property type="match status" value="2"/>
</dbReference>
<accession>R4YQE0</accession>
<dbReference type="InterPro" id="IPR044084">
    <property type="entry name" value="AvModA-like_subst-bd"/>
</dbReference>
<dbReference type="SUPFAM" id="SSF53850">
    <property type="entry name" value="Periplasmic binding protein-like II"/>
    <property type="match status" value="1"/>
</dbReference>
<sequence>MLDQRSLVSLITGNNSILYSISLFISSSYKLLSCLLPLSLVLSLWCSFATADEVTVAVASNFITPMQKLAAEFEQKTPHTIKLVSGSSGRFFAQISHGAPFDLFLSADSEKPQKLIDAGLALSDSLFTYAYGRLVLWTANVDQVVTATNLLNTQFDHLAIANAKLAPYGKAAKEVLVQLGLEKETRSKWVVGENISQTYQFVASKNAQYGFIAASQWHGQGSGWRVPDTLHQPIQQDAVILKRAKNNKAVFELVDYLQSSAAAVIIQDYGYQVARESSKH</sequence>